<proteinExistence type="predicted"/>
<comment type="caution">
    <text evidence="2">The sequence shown here is derived from an EMBL/GenBank/DDBJ whole genome shotgun (WGS) entry which is preliminary data.</text>
</comment>
<dbReference type="PANTHER" id="PTHR36159">
    <property type="entry name" value="PROTEIN CBG23766"/>
    <property type="match status" value="1"/>
</dbReference>
<evidence type="ECO:0000313" key="3">
    <source>
        <dbReference type="Proteomes" id="UP000475862"/>
    </source>
</evidence>
<dbReference type="InterPro" id="IPR049512">
    <property type="entry name" value="DJR-like_dom"/>
</dbReference>
<sequence length="374" mass="43260">MSFGKNISNFRGCFVKDKLPLKPWKNECGILNLKTLSNPFHIGLLGIFGKYDKDIIREQDKIYGPTSLSNLNSANQITTFNIKEENSFLNIKKSKYQLSGRVLQADDTIDNVGRCSLIKGTISYSADLSGPTINCGFQSKFTDIQYPVYKGEFEISFLRHSDGDALFREKNDKNELPSAVYDDMNKIKLINELTSLSQRNEYMFIFKSWQCIEDRNITGKTLTKDITNMYKNVHNPLFAIVAFQTDKLDNQLRDPIQFNNCNLNNICLDIDSMRYPEELLNLDFKNEKFNIAYDMLMDYKNIHNRLHRDLSLMYVTPQQFKDTRPFFISGPKTSIVLHADFNEDVSTNTICYICLVSGTEFFYDFANNTIRENI</sequence>
<evidence type="ECO:0000313" key="2">
    <source>
        <dbReference type="EMBL" id="KAE9521780.1"/>
    </source>
</evidence>
<protein>
    <recommendedName>
        <fullName evidence="1">Double jelly roll-like domain-containing protein</fullName>
    </recommendedName>
</protein>
<evidence type="ECO:0000259" key="1">
    <source>
        <dbReference type="Pfam" id="PF21738"/>
    </source>
</evidence>
<reference evidence="2 3" key="1">
    <citation type="submission" date="2019-08" db="EMBL/GenBank/DDBJ databases">
        <title>The genome of the soybean aphid Biotype 1, its phylome, world population structure and adaptation to the North American continent.</title>
        <authorList>
            <person name="Giordano R."/>
            <person name="Donthu R.K."/>
            <person name="Hernandez A.G."/>
            <person name="Wright C.L."/>
            <person name="Zimin A.V."/>
        </authorList>
    </citation>
    <scope>NUCLEOTIDE SEQUENCE [LARGE SCALE GENOMIC DNA]</scope>
    <source>
        <tissue evidence="2">Whole aphids</tissue>
    </source>
</reference>
<dbReference type="PANTHER" id="PTHR36159:SF1">
    <property type="entry name" value="RETROVIRUS-RELATED POL POLYPROTEIN FROM TRANSPOSON 412-LIKE PROTEIN"/>
    <property type="match status" value="1"/>
</dbReference>
<dbReference type="Pfam" id="PF21738">
    <property type="entry name" value="DJR-like_dom"/>
    <property type="match status" value="1"/>
</dbReference>
<dbReference type="Proteomes" id="UP000475862">
    <property type="component" value="Unassembled WGS sequence"/>
</dbReference>
<name>A0A6G0STR2_APHGL</name>
<organism evidence="2 3">
    <name type="scientific">Aphis glycines</name>
    <name type="common">Soybean aphid</name>
    <dbReference type="NCBI Taxonomy" id="307491"/>
    <lineage>
        <taxon>Eukaryota</taxon>
        <taxon>Metazoa</taxon>
        <taxon>Ecdysozoa</taxon>
        <taxon>Arthropoda</taxon>
        <taxon>Hexapoda</taxon>
        <taxon>Insecta</taxon>
        <taxon>Pterygota</taxon>
        <taxon>Neoptera</taxon>
        <taxon>Paraneoptera</taxon>
        <taxon>Hemiptera</taxon>
        <taxon>Sternorrhyncha</taxon>
        <taxon>Aphidomorpha</taxon>
        <taxon>Aphidoidea</taxon>
        <taxon>Aphididae</taxon>
        <taxon>Aphidini</taxon>
        <taxon>Aphis</taxon>
        <taxon>Aphis</taxon>
    </lineage>
</organism>
<feature type="domain" description="Double jelly roll-like" evidence="1">
    <location>
        <begin position="175"/>
        <end position="328"/>
    </location>
</feature>
<accession>A0A6G0STR2</accession>
<dbReference type="OrthoDB" id="6761856at2759"/>
<dbReference type="AlphaFoldDB" id="A0A6G0STR2"/>
<dbReference type="EMBL" id="VYZN01002096">
    <property type="protein sequence ID" value="KAE9521780.1"/>
    <property type="molecule type" value="Genomic_DNA"/>
</dbReference>
<keyword evidence="3" id="KW-1185">Reference proteome</keyword>
<gene>
    <name evidence="2" type="ORF">AGLY_017831</name>
</gene>